<sequence>MQLLVNGKLHKTSLESPGIVVALNVLPLNKTLVEAATLRYVQNVLREGFNGHINSVHHQKLVATLEPIGGLAKVEFDQKLEFPGLIAANAGPLNWKYECRTDLLGIMIDEFIKRRVFDCVQRSVFIDKFEHETIFNVRQQTAQRIEHVAETLRRIMELIAGAKCHFNPGEVDENGNVNLFYGFKYSDVTAYGSGPHWRGKITERETWNNWMKLNFIRHEIYGRPVTDIQRLEAAQQWLPDLK</sequence>
<organism evidence="1">
    <name type="scientific">Pseudomonas phage HRDY3</name>
    <dbReference type="NCBI Taxonomy" id="3236930"/>
    <lineage>
        <taxon>Viruses</taxon>
    </lineage>
</organism>
<evidence type="ECO:0000313" key="1">
    <source>
        <dbReference type="EMBL" id="XDJ15291.1"/>
    </source>
</evidence>
<accession>A0AB39CEG9</accession>
<reference evidence="1" key="1">
    <citation type="submission" date="2024-07" db="EMBL/GenBank/DDBJ databases">
        <authorList>
            <person name="Bringhurst R.M."/>
            <person name="Homer T.E."/>
        </authorList>
    </citation>
    <scope>NUCLEOTIDE SEQUENCE</scope>
</reference>
<name>A0AB39CEG9_9VIRU</name>
<dbReference type="EMBL" id="PQ015379">
    <property type="protein sequence ID" value="XDJ15291.1"/>
    <property type="molecule type" value="Genomic_DNA"/>
</dbReference>
<proteinExistence type="predicted"/>
<protein>
    <submittedName>
        <fullName evidence="1">Uncharacterized protein</fullName>
    </submittedName>
</protein>